<dbReference type="Proteomes" id="UP000026915">
    <property type="component" value="Chromosome 4"/>
</dbReference>
<dbReference type="Gramene" id="EOY05599">
    <property type="protein sequence ID" value="EOY05599"/>
    <property type="gene ID" value="TCM_020559"/>
</dbReference>
<reference evidence="1 2" key="1">
    <citation type="journal article" date="2013" name="Genome Biol.">
        <title>The genome sequence of the most widely cultivated cacao type and its use to identify candidate genes regulating pod color.</title>
        <authorList>
            <person name="Motamayor J.C."/>
            <person name="Mockaitis K."/>
            <person name="Schmutz J."/>
            <person name="Haiminen N."/>
            <person name="Iii D.L."/>
            <person name="Cornejo O."/>
            <person name="Findley S.D."/>
            <person name="Zheng P."/>
            <person name="Utro F."/>
            <person name="Royaert S."/>
            <person name="Saski C."/>
            <person name="Jenkins J."/>
            <person name="Podicheti R."/>
            <person name="Zhao M."/>
            <person name="Scheffler B.E."/>
            <person name="Stack J.C."/>
            <person name="Feltus F.A."/>
            <person name="Mustiga G.M."/>
            <person name="Amores F."/>
            <person name="Phillips W."/>
            <person name="Marelli J.P."/>
            <person name="May G.D."/>
            <person name="Shapiro H."/>
            <person name="Ma J."/>
            <person name="Bustamante C.D."/>
            <person name="Schnell R.J."/>
            <person name="Main D."/>
            <person name="Gilbert D."/>
            <person name="Parida L."/>
            <person name="Kuhn D.N."/>
        </authorList>
    </citation>
    <scope>NUCLEOTIDE SEQUENCE [LARGE SCALE GENOMIC DNA]</scope>
    <source>
        <strain evidence="2">cv. Matina 1-6</strain>
    </source>
</reference>
<dbReference type="HOGENOM" id="CLU_2150468_0_0_1"/>
<protein>
    <submittedName>
        <fullName evidence="1">Uncharacterized protein</fullName>
    </submittedName>
</protein>
<organism evidence="1 2">
    <name type="scientific">Theobroma cacao</name>
    <name type="common">Cacao</name>
    <name type="synonym">Cocoa</name>
    <dbReference type="NCBI Taxonomy" id="3641"/>
    <lineage>
        <taxon>Eukaryota</taxon>
        <taxon>Viridiplantae</taxon>
        <taxon>Streptophyta</taxon>
        <taxon>Embryophyta</taxon>
        <taxon>Tracheophyta</taxon>
        <taxon>Spermatophyta</taxon>
        <taxon>Magnoliopsida</taxon>
        <taxon>eudicotyledons</taxon>
        <taxon>Gunneridae</taxon>
        <taxon>Pentapetalae</taxon>
        <taxon>rosids</taxon>
        <taxon>malvids</taxon>
        <taxon>Malvales</taxon>
        <taxon>Malvaceae</taxon>
        <taxon>Byttnerioideae</taxon>
        <taxon>Theobroma</taxon>
    </lineage>
</organism>
<name>A0A061ETG8_THECC</name>
<evidence type="ECO:0000313" key="2">
    <source>
        <dbReference type="Proteomes" id="UP000026915"/>
    </source>
</evidence>
<dbReference type="AlphaFoldDB" id="A0A061ETG8"/>
<accession>A0A061ETG8</accession>
<dbReference type="EMBL" id="CM001882">
    <property type="protein sequence ID" value="EOY05599.1"/>
    <property type="molecule type" value="Genomic_DNA"/>
</dbReference>
<evidence type="ECO:0000313" key="1">
    <source>
        <dbReference type="EMBL" id="EOY05599.1"/>
    </source>
</evidence>
<gene>
    <name evidence="1" type="ORF">TCM_020559</name>
</gene>
<sequence>MSSPTAVCKDHSIFVCSSSNRLFNLKESKVIAVSKNPKKNWVYCTSNSTTPTCLHFLFCFDRPLLAVCCKQKLRRPPPTKLRRLTIFNLREIKSKVFFCLWWPDSHTVVENY</sequence>
<dbReference type="InParanoid" id="A0A061ETG8"/>
<keyword evidence="2" id="KW-1185">Reference proteome</keyword>
<proteinExistence type="predicted"/>